<sequence length="206" mass="23386">MKTISFSSSKICKLLFCSLVILFSSCSSEDSKDGNESENPDTVSDALHLAFKTPDWEEYINCEQLDLFPQSINESTSYVSASSASTRETFFFSYPSDSSKIVKAEILSKHKIMEFGSNDEPFQFSQKLPLDRNSIDDTTKRLVSSEGLSTNEYNQLVEVKYLKSEKDYAVFRVKCKYEMTTYLVNSPETTKKVTGTFAFKIRTSKD</sequence>
<evidence type="ECO:0000313" key="3">
    <source>
        <dbReference type="Proteomes" id="UP000471501"/>
    </source>
</evidence>
<dbReference type="EMBL" id="WSTB01000011">
    <property type="protein sequence ID" value="MWB96169.1"/>
    <property type="molecule type" value="Genomic_DNA"/>
</dbReference>
<dbReference type="Proteomes" id="UP000471501">
    <property type="component" value="Unassembled WGS sequence"/>
</dbReference>
<keyword evidence="1" id="KW-0732">Signal</keyword>
<evidence type="ECO:0000313" key="2">
    <source>
        <dbReference type="EMBL" id="MWB96169.1"/>
    </source>
</evidence>
<comment type="caution">
    <text evidence="2">The sequence shown here is derived from an EMBL/GenBank/DDBJ whole genome shotgun (WGS) entry which is preliminary data.</text>
</comment>
<proteinExistence type="predicted"/>
<dbReference type="PROSITE" id="PS51257">
    <property type="entry name" value="PROKAR_LIPOPROTEIN"/>
    <property type="match status" value="1"/>
</dbReference>
<organism evidence="2 3">
    <name type="scientific">Flavobacterium hydrocarbonoxydans</name>
    <dbReference type="NCBI Taxonomy" id="2683249"/>
    <lineage>
        <taxon>Bacteria</taxon>
        <taxon>Pseudomonadati</taxon>
        <taxon>Bacteroidota</taxon>
        <taxon>Flavobacteriia</taxon>
        <taxon>Flavobacteriales</taxon>
        <taxon>Flavobacteriaceae</taxon>
        <taxon>Flavobacterium</taxon>
    </lineage>
</organism>
<evidence type="ECO:0008006" key="4">
    <source>
        <dbReference type="Google" id="ProtNLM"/>
    </source>
</evidence>
<feature type="signal peptide" evidence="1">
    <location>
        <begin position="1"/>
        <end position="29"/>
    </location>
</feature>
<keyword evidence="3" id="KW-1185">Reference proteome</keyword>
<dbReference type="AlphaFoldDB" id="A0A6I4NWU2"/>
<accession>A0A6I4NWU2</accession>
<feature type="chain" id="PRO_5026035995" description="Lipoprotein" evidence="1">
    <location>
        <begin position="30"/>
        <end position="206"/>
    </location>
</feature>
<reference evidence="2 3" key="1">
    <citation type="submission" date="2019-12" db="EMBL/GenBank/DDBJ databases">
        <authorList>
            <person name="Kim Y.S."/>
        </authorList>
    </citation>
    <scope>NUCLEOTIDE SEQUENCE [LARGE SCALE GENOMIC DNA]</scope>
    <source>
        <strain evidence="2 3">GA093</strain>
    </source>
</reference>
<name>A0A6I4NWU2_9FLAO</name>
<dbReference type="RefSeq" id="WP_160376070.1">
    <property type="nucleotide sequence ID" value="NZ_WSTB01000011.1"/>
</dbReference>
<evidence type="ECO:0000256" key="1">
    <source>
        <dbReference type="SAM" id="SignalP"/>
    </source>
</evidence>
<protein>
    <recommendedName>
        <fullName evidence="4">Lipoprotein</fullName>
    </recommendedName>
</protein>
<gene>
    <name evidence="2" type="ORF">GON26_17540</name>
</gene>